<dbReference type="Gene3D" id="3.50.50.100">
    <property type="match status" value="1"/>
</dbReference>
<dbReference type="RefSeq" id="WP_130415035.1">
    <property type="nucleotide sequence ID" value="NZ_SHKX01000015.1"/>
</dbReference>
<evidence type="ECO:0000256" key="2">
    <source>
        <dbReference type="ARBA" id="ARBA00022630"/>
    </source>
</evidence>
<accession>A0A4Q7YJP4</accession>
<organism evidence="6 7">
    <name type="scientific">Fluviicoccus keumensis</name>
    <dbReference type="NCBI Taxonomy" id="1435465"/>
    <lineage>
        <taxon>Bacteria</taxon>
        <taxon>Pseudomonadati</taxon>
        <taxon>Pseudomonadota</taxon>
        <taxon>Gammaproteobacteria</taxon>
        <taxon>Moraxellales</taxon>
        <taxon>Moraxellaceae</taxon>
        <taxon>Fluviicoccus</taxon>
    </lineage>
</organism>
<dbReference type="InterPro" id="IPR023753">
    <property type="entry name" value="FAD/NAD-binding_dom"/>
</dbReference>
<sequence length="408" mass="45965">MGMQSRRNIIIAGGNFAGLMAARSLSPRHYQVTLLDPAKDFEWYPNIHELVSRQKKPAQLRHSRQHILDRLGHSFAMTAVSSIERAAKRILTADGRSLPYDDLILAIGNTGNIDRIPGAREHALPCDNIANAERIGQQLQRLDALALPARNIVLVGANFVGLELLGEIIRRYRRQWRFTLHVVDALPAMMPGYRDLDGWFRELCAGLDIQWHPGRKVMSVARDAVTLDNGVELESRLTLWCAGDVPHPLPASAGLADPGRYAPVRPTLQSVHDDHVWIAGDASRFPIPLDKQAFHAMAMGSLIASNLRRRRQARPPAEYRPLPIPRLLSFGDTGLMLFKSHALAHPGFLAAKEGVYQGNFSRFNLPRESREWRELGENVLDSALNMTRLAKRSWEERTWLDARRFEAF</sequence>
<dbReference type="OrthoDB" id="9781621at2"/>
<evidence type="ECO:0000313" key="7">
    <source>
        <dbReference type="Proteomes" id="UP000292423"/>
    </source>
</evidence>
<dbReference type="PANTHER" id="PTHR42913">
    <property type="entry name" value="APOPTOSIS-INDUCING FACTOR 1"/>
    <property type="match status" value="1"/>
</dbReference>
<dbReference type="GO" id="GO:0003955">
    <property type="term" value="F:NAD(P)H dehydrogenase (quinone) activity"/>
    <property type="evidence" value="ECO:0007669"/>
    <property type="project" value="TreeGrafter"/>
</dbReference>
<protein>
    <submittedName>
        <fullName evidence="6">NADH dehydrogenase</fullName>
    </submittedName>
</protein>
<evidence type="ECO:0000256" key="4">
    <source>
        <dbReference type="ARBA" id="ARBA00023002"/>
    </source>
</evidence>
<comment type="caution">
    <text evidence="6">The sequence shown here is derived from an EMBL/GenBank/DDBJ whole genome shotgun (WGS) entry which is preliminary data.</text>
</comment>
<name>A0A4Q7YJP4_9GAMM</name>
<comment type="cofactor">
    <cofactor evidence="1">
        <name>FAD</name>
        <dbReference type="ChEBI" id="CHEBI:57692"/>
    </cofactor>
</comment>
<dbReference type="Pfam" id="PF07992">
    <property type="entry name" value="Pyr_redox_2"/>
    <property type="match status" value="1"/>
</dbReference>
<dbReference type="GO" id="GO:0019646">
    <property type="term" value="P:aerobic electron transport chain"/>
    <property type="evidence" value="ECO:0007669"/>
    <property type="project" value="TreeGrafter"/>
</dbReference>
<proteinExistence type="predicted"/>
<evidence type="ECO:0000256" key="3">
    <source>
        <dbReference type="ARBA" id="ARBA00022827"/>
    </source>
</evidence>
<keyword evidence="3" id="KW-0274">FAD</keyword>
<keyword evidence="7" id="KW-1185">Reference proteome</keyword>
<keyword evidence="2" id="KW-0285">Flavoprotein</keyword>
<dbReference type="InterPro" id="IPR036188">
    <property type="entry name" value="FAD/NAD-bd_sf"/>
</dbReference>
<dbReference type="EMBL" id="SHKX01000015">
    <property type="protein sequence ID" value="RZU37013.1"/>
    <property type="molecule type" value="Genomic_DNA"/>
</dbReference>
<dbReference type="SUPFAM" id="SSF51905">
    <property type="entry name" value="FAD/NAD(P)-binding domain"/>
    <property type="match status" value="1"/>
</dbReference>
<dbReference type="InterPro" id="IPR051169">
    <property type="entry name" value="NADH-Q_oxidoreductase"/>
</dbReference>
<reference evidence="6 7" key="1">
    <citation type="submission" date="2019-02" db="EMBL/GenBank/DDBJ databases">
        <title>Genomic Encyclopedia of Type Strains, Phase IV (KMG-IV): sequencing the most valuable type-strain genomes for metagenomic binning, comparative biology and taxonomic classification.</title>
        <authorList>
            <person name="Goeker M."/>
        </authorList>
    </citation>
    <scope>NUCLEOTIDE SEQUENCE [LARGE SCALE GENOMIC DNA]</scope>
    <source>
        <strain evidence="6 7">DSM 105135</strain>
    </source>
</reference>
<evidence type="ECO:0000259" key="5">
    <source>
        <dbReference type="Pfam" id="PF07992"/>
    </source>
</evidence>
<keyword evidence="4" id="KW-0560">Oxidoreductase</keyword>
<evidence type="ECO:0000313" key="6">
    <source>
        <dbReference type="EMBL" id="RZU37013.1"/>
    </source>
</evidence>
<gene>
    <name evidence="6" type="ORF">EV700_2877</name>
</gene>
<dbReference type="AlphaFoldDB" id="A0A4Q7YJP4"/>
<dbReference type="PANTHER" id="PTHR42913:SF9">
    <property type="entry name" value="SLR1591 PROTEIN"/>
    <property type="match status" value="1"/>
</dbReference>
<feature type="domain" description="FAD/NAD(P)-binding" evidence="5">
    <location>
        <begin position="8"/>
        <end position="283"/>
    </location>
</feature>
<evidence type="ECO:0000256" key="1">
    <source>
        <dbReference type="ARBA" id="ARBA00001974"/>
    </source>
</evidence>
<dbReference type="Proteomes" id="UP000292423">
    <property type="component" value="Unassembled WGS sequence"/>
</dbReference>